<dbReference type="Pfam" id="PF13855">
    <property type="entry name" value="LRR_8"/>
    <property type="match status" value="2"/>
</dbReference>
<dbReference type="Proteomes" id="UP001107558">
    <property type="component" value="Chromosome 2"/>
</dbReference>
<organism evidence="4 5">
    <name type="scientific">Polypedilum vanderplanki</name>
    <name type="common">Sleeping chironomid midge</name>
    <dbReference type="NCBI Taxonomy" id="319348"/>
    <lineage>
        <taxon>Eukaryota</taxon>
        <taxon>Metazoa</taxon>
        <taxon>Ecdysozoa</taxon>
        <taxon>Arthropoda</taxon>
        <taxon>Hexapoda</taxon>
        <taxon>Insecta</taxon>
        <taxon>Pterygota</taxon>
        <taxon>Neoptera</taxon>
        <taxon>Endopterygota</taxon>
        <taxon>Diptera</taxon>
        <taxon>Nematocera</taxon>
        <taxon>Chironomoidea</taxon>
        <taxon>Chironomidae</taxon>
        <taxon>Chironominae</taxon>
        <taxon>Polypedilum</taxon>
        <taxon>Polypedilum</taxon>
    </lineage>
</organism>
<evidence type="ECO:0000256" key="1">
    <source>
        <dbReference type="ARBA" id="ARBA00022614"/>
    </source>
</evidence>
<keyword evidence="2" id="KW-0677">Repeat</keyword>
<feature type="signal peptide" evidence="3">
    <location>
        <begin position="1"/>
        <end position="21"/>
    </location>
</feature>
<dbReference type="InterPro" id="IPR032675">
    <property type="entry name" value="LRR_dom_sf"/>
</dbReference>
<evidence type="ECO:0000256" key="3">
    <source>
        <dbReference type="SAM" id="SignalP"/>
    </source>
</evidence>
<dbReference type="Pfam" id="PF00560">
    <property type="entry name" value="LRR_1"/>
    <property type="match status" value="1"/>
</dbReference>
<evidence type="ECO:0000313" key="5">
    <source>
        <dbReference type="Proteomes" id="UP001107558"/>
    </source>
</evidence>
<name>A0A9J6C365_POLVA</name>
<accession>A0A9J6C365</accession>
<dbReference type="PANTHER" id="PTHR45712">
    <property type="entry name" value="AGAP008170-PA"/>
    <property type="match status" value="1"/>
</dbReference>
<dbReference type="GO" id="GO:0005615">
    <property type="term" value="C:extracellular space"/>
    <property type="evidence" value="ECO:0007669"/>
    <property type="project" value="TreeGrafter"/>
</dbReference>
<gene>
    <name evidence="4" type="ORF">PVAND_006107</name>
</gene>
<evidence type="ECO:0000313" key="4">
    <source>
        <dbReference type="EMBL" id="KAG5676259.1"/>
    </source>
</evidence>
<dbReference type="InterPro" id="IPR003591">
    <property type="entry name" value="Leu-rich_rpt_typical-subtyp"/>
</dbReference>
<dbReference type="FunFam" id="3.80.10.10:FF:001164">
    <property type="entry name" value="GH01279p"/>
    <property type="match status" value="1"/>
</dbReference>
<dbReference type="Gene3D" id="3.80.10.10">
    <property type="entry name" value="Ribonuclease Inhibitor"/>
    <property type="match status" value="3"/>
</dbReference>
<keyword evidence="3" id="KW-0732">Signal</keyword>
<dbReference type="SUPFAM" id="SSF52058">
    <property type="entry name" value="L domain-like"/>
    <property type="match status" value="2"/>
</dbReference>
<keyword evidence="1" id="KW-0433">Leucine-rich repeat</keyword>
<dbReference type="PROSITE" id="PS51450">
    <property type="entry name" value="LRR"/>
    <property type="match status" value="4"/>
</dbReference>
<dbReference type="SMART" id="SM00365">
    <property type="entry name" value="LRR_SD22"/>
    <property type="match status" value="5"/>
</dbReference>
<protein>
    <submittedName>
        <fullName evidence="4">Uncharacterized protein</fullName>
    </submittedName>
</protein>
<dbReference type="Pfam" id="PF13516">
    <property type="entry name" value="LRR_6"/>
    <property type="match status" value="2"/>
</dbReference>
<comment type="caution">
    <text evidence="4">The sequence shown here is derived from an EMBL/GenBank/DDBJ whole genome shotgun (WGS) entry which is preliminary data.</text>
</comment>
<dbReference type="AlphaFoldDB" id="A0A9J6C365"/>
<feature type="chain" id="PRO_5039937835" evidence="3">
    <location>
        <begin position="22"/>
        <end position="500"/>
    </location>
</feature>
<proteinExistence type="predicted"/>
<evidence type="ECO:0000256" key="2">
    <source>
        <dbReference type="ARBA" id="ARBA00022737"/>
    </source>
</evidence>
<sequence>MKKICAVGFFVLTIFCASTEAFICDYKDIENIHTCIIFNTSSTFVQSDKEVLRVVSNVEISIDDMKEILTNFPKLESLEILNGKFDSYRSSDFPSSCLLKNLQILRGQLVSLASSGLSACTLLTSINFSYNKLASVNKNAFDSFQSTLKTLNLADNKIDFTTSDIFTTSNSLPALESLNLSSNELSSFPQSGFAFPSTNLKKLDLSFNKFSTIANTILNLIPSLEELYLYNNSMTEISETQFSGLTLLKKLNIGNNNNISSIHKDAFKNNIALEVLNITRSTVTKLEKELLTPLTKLQNLDLQDIKIDNSSIENLKDILSSLTDLKYLNISLNKIGSIDGIFSSSKNLVELYINEIGLEKLSENSFDNLTKLEVISLNKNSLESFPDNIFKNTLGLKVLHASENKISQLKTSTFEKLEKLEYLDLSGNDIKGIEKNFFDKLKNLKVIKMSNNECLNEDILSFNSSSSLSKFDKCFDDYNSSPTLIISNALLILALLLKFV</sequence>
<dbReference type="InterPro" id="IPR050333">
    <property type="entry name" value="SLRP"/>
</dbReference>
<dbReference type="InterPro" id="IPR001611">
    <property type="entry name" value="Leu-rich_rpt"/>
</dbReference>
<dbReference type="SMART" id="SM00364">
    <property type="entry name" value="LRR_BAC"/>
    <property type="match status" value="3"/>
</dbReference>
<dbReference type="SMART" id="SM00369">
    <property type="entry name" value="LRR_TYP"/>
    <property type="match status" value="9"/>
</dbReference>
<dbReference type="EMBL" id="JADBJN010000002">
    <property type="protein sequence ID" value="KAG5676259.1"/>
    <property type="molecule type" value="Genomic_DNA"/>
</dbReference>
<dbReference type="OrthoDB" id="6022531at2759"/>
<dbReference type="PANTHER" id="PTHR45712:SF22">
    <property type="entry name" value="INSULIN-LIKE GROWTH FACTOR-BINDING PROTEIN COMPLEX ACID LABILE SUBUNIT"/>
    <property type="match status" value="1"/>
</dbReference>
<reference evidence="4" key="1">
    <citation type="submission" date="2021-03" db="EMBL/GenBank/DDBJ databases">
        <title>Chromosome level genome of the anhydrobiotic midge Polypedilum vanderplanki.</title>
        <authorList>
            <person name="Yoshida Y."/>
            <person name="Kikawada T."/>
            <person name="Gusev O."/>
        </authorList>
    </citation>
    <scope>NUCLEOTIDE SEQUENCE</scope>
    <source>
        <strain evidence="4">NIAS01</strain>
        <tissue evidence="4">Whole body or cell culture</tissue>
    </source>
</reference>
<keyword evidence="5" id="KW-1185">Reference proteome</keyword>